<feature type="transmembrane region" description="Helical" evidence="1">
    <location>
        <begin position="214"/>
        <end position="235"/>
    </location>
</feature>
<evidence type="ECO:0000313" key="4">
    <source>
        <dbReference type="Proteomes" id="UP000568696"/>
    </source>
</evidence>
<reference evidence="3 4" key="1">
    <citation type="journal article" date="2020" name="Biotechnol. Biofuels">
        <title>New insights from the biogas microbiome by comprehensive genome-resolved metagenomics of nearly 1600 species originating from multiple anaerobic digesters.</title>
        <authorList>
            <person name="Campanaro S."/>
            <person name="Treu L."/>
            <person name="Rodriguez-R L.M."/>
            <person name="Kovalovszki A."/>
            <person name="Ziels R.M."/>
            <person name="Maus I."/>
            <person name="Zhu X."/>
            <person name="Kougias P.G."/>
            <person name="Basile A."/>
            <person name="Luo G."/>
            <person name="Schluter A."/>
            <person name="Konstantinidis K.T."/>
            <person name="Angelidaki I."/>
        </authorList>
    </citation>
    <scope>NUCLEOTIDE SEQUENCE [LARGE SCALE GENOMIC DNA]</scope>
    <source>
        <strain evidence="3">AS23ysBPME_344</strain>
    </source>
</reference>
<sequence>MPDLPRIPVPWLWVAATAAATALIVAWLVAFRYPDLPDPMPVHWNAAGEADVFRPKSLSGFLGLILVGPGILLLSMVGAMALISAQSTSLTQRGGAKTPEAAQRAWHSLQATQNHLGWYLFGLNLLVLFLLVRSYGAQTGGADFVVFLLGVVVLTVFLVMAIYRAERVAQERWPRPAEEQRKWRGPLYHDPDDPRLLVPTDSGMNQAINLGRPAGRIIMGLLVLGPLLVLIPLLFL</sequence>
<evidence type="ECO:0000256" key="1">
    <source>
        <dbReference type="SAM" id="Phobius"/>
    </source>
</evidence>
<keyword evidence="1" id="KW-0472">Membrane</keyword>
<feature type="transmembrane region" description="Helical" evidence="1">
    <location>
        <begin position="12"/>
        <end position="33"/>
    </location>
</feature>
<dbReference type="Proteomes" id="UP000568696">
    <property type="component" value="Unassembled WGS sequence"/>
</dbReference>
<comment type="caution">
    <text evidence="3">The sequence shown here is derived from an EMBL/GenBank/DDBJ whole genome shotgun (WGS) entry which is preliminary data.</text>
</comment>
<evidence type="ECO:0000259" key="2">
    <source>
        <dbReference type="Pfam" id="PF07853"/>
    </source>
</evidence>
<proteinExistence type="predicted"/>
<gene>
    <name evidence="3" type="ORF">GX356_05035</name>
</gene>
<accession>A0A7X8MV49</accession>
<organism evidence="3 4">
    <name type="scientific">Corynebacterium pollutisoli</name>
    <dbReference type="NCBI Taxonomy" id="1610489"/>
    <lineage>
        <taxon>Bacteria</taxon>
        <taxon>Bacillati</taxon>
        <taxon>Actinomycetota</taxon>
        <taxon>Actinomycetes</taxon>
        <taxon>Mycobacteriales</taxon>
        <taxon>Corynebacteriaceae</taxon>
        <taxon>Corynebacterium</taxon>
    </lineage>
</organism>
<dbReference type="AlphaFoldDB" id="A0A7X8MV49"/>
<dbReference type="InterPro" id="IPR012867">
    <property type="entry name" value="DUF1648"/>
</dbReference>
<feature type="domain" description="DUF1648" evidence="2">
    <location>
        <begin position="22"/>
        <end position="65"/>
    </location>
</feature>
<evidence type="ECO:0000313" key="3">
    <source>
        <dbReference type="EMBL" id="NLP39071.1"/>
    </source>
</evidence>
<keyword evidence="1" id="KW-0812">Transmembrane</keyword>
<feature type="transmembrane region" description="Helical" evidence="1">
    <location>
        <begin position="61"/>
        <end position="83"/>
    </location>
</feature>
<dbReference type="Pfam" id="PF07853">
    <property type="entry name" value="DUF1648"/>
    <property type="match status" value="1"/>
</dbReference>
<feature type="transmembrane region" description="Helical" evidence="1">
    <location>
        <begin position="144"/>
        <end position="163"/>
    </location>
</feature>
<name>A0A7X8MV49_9CORY</name>
<dbReference type="EMBL" id="JAAYSN010000127">
    <property type="protein sequence ID" value="NLP39071.1"/>
    <property type="molecule type" value="Genomic_DNA"/>
</dbReference>
<feature type="transmembrane region" description="Helical" evidence="1">
    <location>
        <begin position="116"/>
        <end position="132"/>
    </location>
</feature>
<keyword evidence="1" id="KW-1133">Transmembrane helix</keyword>
<protein>
    <submittedName>
        <fullName evidence="3">DUF1648 domain-containing protein</fullName>
    </submittedName>
</protein>